<evidence type="ECO:0000256" key="15">
    <source>
        <dbReference type="ARBA" id="ARBA00024180"/>
    </source>
</evidence>
<protein>
    <recommendedName>
        <fullName evidence="4 16">Phosphatidylinositol transfer protein SFH5</fullName>
        <shortName evidence="16">PITP SFH5</shortName>
    </recommendedName>
</protein>
<evidence type="ECO:0000256" key="5">
    <source>
        <dbReference type="ARBA" id="ARBA00022448"/>
    </source>
</evidence>
<gene>
    <name evidence="19" type="primary">SFH5</name>
    <name evidence="19" type="ORF">AWJ20_5118</name>
</gene>
<keyword evidence="6 16" id="KW-0963">Cytoplasm</keyword>
<dbReference type="GO" id="GO:0005829">
    <property type="term" value="C:cytosol"/>
    <property type="evidence" value="ECO:0007669"/>
    <property type="project" value="TreeGrafter"/>
</dbReference>
<keyword evidence="13 16" id="KW-0472">Membrane</keyword>
<dbReference type="InterPro" id="IPR036865">
    <property type="entry name" value="CRAL-TRIO_dom_sf"/>
</dbReference>
<accession>A0A167EJS3</accession>
<name>A0A167EJS3_9ASCO</name>
<evidence type="ECO:0000259" key="18">
    <source>
        <dbReference type="PROSITE" id="PS50191"/>
    </source>
</evidence>
<dbReference type="SMART" id="SM00516">
    <property type="entry name" value="SEC14"/>
    <property type="match status" value="1"/>
</dbReference>
<dbReference type="PROSITE" id="PS50191">
    <property type="entry name" value="CRAL_TRIO"/>
    <property type="match status" value="1"/>
</dbReference>
<keyword evidence="5 16" id="KW-0813">Transport</keyword>
<comment type="function">
    <text evidence="15">Non-classical phosphatidylinositol (PtdIns) transfer protein (PITP), which exhibits PtdIns-binding/transfer activity in the absence of detectable PtdCho-binding/transfer activity. Regulates PtdIns(4,5)P2 homeostasis at the plasma membrane. Heme-binding protein that may play a role in organic oxidant-induced stress responses.</text>
</comment>
<dbReference type="SUPFAM" id="SSF46938">
    <property type="entry name" value="CRAL/TRIO N-terminal domain"/>
    <property type="match status" value="1"/>
</dbReference>
<dbReference type="SUPFAM" id="SSF52087">
    <property type="entry name" value="CRAL/TRIO domain"/>
    <property type="match status" value="1"/>
</dbReference>
<evidence type="ECO:0000313" key="19">
    <source>
        <dbReference type="EMBL" id="ANB14159.1"/>
    </source>
</evidence>
<sequence length="331" mass="36315">MSKNEVEKQLAYEKFRSALPEILSSAGYSELYGYDLAQLNQATDGDNVIILETLLRKFLQANNYEITESTNQLVKSLKWRKKFNPLSAAFLEKHSPELEKLGIVTSAVPKNSTDNLVTTWNLYGAVENREAVFRNLDAFLRWRVGLMEQGVSLLNFSKAGESSMTQVHDYFDVSFFRLDSSTKAATKATIELLQDHYPESLQAKYFVNVPTIMSWVFAFVKPFLSKETTSKFHVLASGKDLAEDLGDWVPKTYGGVGGDSLNTIRVKQFKPRDQSLVKSLTASTTESTEPTTTTSANPAPDAGTAVADNSKAPTGVSAVPSDGPSASTAAP</sequence>
<comment type="cofactor">
    <cofactor evidence="1">
        <name>heme b</name>
        <dbReference type="ChEBI" id="CHEBI:60344"/>
    </cofactor>
</comment>
<comment type="catalytic activity">
    <reaction evidence="14">
        <text>a 1,2-diacyl-sn-glycero-3-phospho-(1D-myo-inositol)(in) = a 1,2-diacyl-sn-glycero-3-phospho-(1D-myo-inositol)(out)</text>
        <dbReference type="Rhea" id="RHEA:38691"/>
        <dbReference type="ChEBI" id="CHEBI:57880"/>
    </reaction>
    <physiologicalReaction direction="left-to-right" evidence="14">
        <dbReference type="Rhea" id="RHEA:38692"/>
    </physiologicalReaction>
</comment>
<evidence type="ECO:0000256" key="13">
    <source>
        <dbReference type="ARBA" id="ARBA00023136"/>
    </source>
</evidence>
<dbReference type="GO" id="GO:0005886">
    <property type="term" value="C:plasma membrane"/>
    <property type="evidence" value="ECO:0007669"/>
    <property type="project" value="TreeGrafter"/>
</dbReference>
<keyword evidence="10 16" id="KW-0492">Microsome</keyword>
<organism evidence="19 20">
    <name type="scientific">Sugiyamaella lignohabitans</name>
    <dbReference type="NCBI Taxonomy" id="796027"/>
    <lineage>
        <taxon>Eukaryota</taxon>
        <taxon>Fungi</taxon>
        <taxon>Dikarya</taxon>
        <taxon>Ascomycota</taxon>
        <taxon>Saccharomycotina</taxon>
        <taxon>Dipodascomycetes</taxon>
        <taxon>Dipodascales</taxon>
        <taxon>Trichomonascaceae</taxon>
        <taxon>Sugiyamaella</taxon>
    </lineage>
</organism>
<evidence type="ECO:0000256" key="8">
    <source>
        <dbReference type="ARBA" id="ARBA00022723"/>
    </source>
</evidence>
<dbReference type="PANTHER" id="PTHR47669:SF1">
    <property type="entry name" value="PHOSPHATIDYLINOSITOL TRANSFER PROTEIN SFH5"/>
    <property type="match status" value="1"/>
</dbReference>
<dbReference type="Proteomes" id="UP000189580">
    <property type="component" value="Chromosome d"/>
</dbReference>
<proteinExistence type="inferred from homology"/>
<dbReference type="GO" id="GO:0005789">
    <property type="term" value="C:endoplasmic reticulum membrane"/>
    <property type="evidence" value="ECO:0007669"/>
    <property type="project" value="UniProtKB-SubCell"/>
</dbReference>
<keyword evidence="8" id="KW-0479">Metal-binding</keyword>
<dbReference type="Gene3D" id="3.40.525.10">
    <property type="entry name" value="CRAL-TRIO lipid binding domain"/>
    <property type="match status" value="1"/>
</dbReference>
<dbReference type="Pfam" id="PF00650">
    <property type="entry name" value="CRAL_TRIO"/>
    <property type="match status" value="1"/>
</dbReference>
<reference evidence="19 20" key="1">
    <citation type="submission" date="2016-02" db="EMBL/GenBank/DDBJ databases">
        <title>Complete genome sequence and transcriptome regulation of the pentose utilising yeast Sugiyamaella lignohabitans.</title>
        <authorList>
            <person name="Bellasio M."/>
            <person name="Peymann A."/>
            <person name="Valli M."/>
            <person name="Sipitzky M."/>
            <person name="Graf A."/>
            <person name="Sauer M."/>
            <person name="Marx H."/>
            <person name="Mattanovich D."/>
        </authorList>
    </citation>
    <scope>NUCLEOTIDE SEQUENCE [LARGE SCALE GENOMIC DNA]</scope>
    <source>
        <strain evidence="19 20">CBS 10342</strain>
    </source>
</reference>
<comment type="similarity">
    <text evidence="3 16">Belongs to the SFH5 family.</text>
</comment>
<dbReference type="RefSeq" id="XP_018736636.1">
    <property type="nucleotide sequence ID" value="XM_018882239.1"/>
</dbReference>
<comment type="subcellular location">
    <subcellularLocation>
        <location evidence="16">Cytoplasm</location>
    </subcellularLocation>
    <subcellularLocation>
        <location evidence="2 16">Endoplasmic reticulum membrane</location>
        <topology evidence="2 16">Peripheral membrane protein</topology>
    </subcellularLocation>
    <subcellularLocation>
        <location evidence="16">Microsome membrane</location>
        <topology evidence="16">Peripheral membrane protein</topology>
    </subcellularLocation>
</comment>
<evidence type="ECO:0000256" key="10">
    <source>
        <dbReference type="ARBA" id="ARBA00022848"/>
    </source>
</evidence>
<dbReference type="InterPro" id="IPR036273">
    <property type="entry name" value="CRAL/TRIO_N_dom_sf"/>
</dbReference>
<dbReference type="GO" id="GO:0008526">
    <property type="term" value="F:phosphatidylinositol transfer activity"/>
    <property type="evidence" value="ECO:0007669"/>
    <property type="project" value="UniProtKB-UniRule"/>
</dbReference>
<dbReference type="CDD" id="cd00170">
    <property type="entry name" value="SEC14"/>
    <property type="match status" value="1"/>
</dbReference>
<dbReference type="EMBL" id="CP014502">
    <property type="protein sequence ID" value="ANB14159.1"/>
    <property type="molecule type" value="Genomic_DNA"/>
</dbReference>
<keyword evidence="20" id="KW-1185">Reference proteome</keyword>
<dbReference type="AlphaFoldDB" id="A0A167EJS3"/>
<dbReference type="OrthoDB" id="75724at2759"/>
<keyword evidence="11" id="KW-0408">Iron</keyword>
<feature type="region of interest" description="Disordered" evidence="17">
    <location>
        <begin position="277"/>
        <end position="331"/>
    </location>
</feature>
<dbReference type="GeneID" id="30037325"/>
<dbReference type="GO" id="GO:0046872">
    <property type="term" value="F:metal ion binding"/>
    <property type="evidence" value="ECO:0007669"/>
    <property type="project" value="UniProtKB-KW"/>
</dbReference>
<keyword evidence="7" id="KW-0349">Heme</keyword>
<evidence type="ECO:0000256" key="6">
    <source>
        <dbReference type="ARBA" id="ARBA00022490"/>
    </source>
</evidence>
<evidence type="ECO:0000256" key="1">
    <source>
        <dbReference type="ARBA" id="ARBA00001970"/>
    </source>
</evidence>
<evidence type="ECO:0000256" key="4">
    <source>
        <dbReference type="ARBA" id="ARBA00018320"/>
    </source>
</evidence>
<dbReference type="InterPro" id="IPR042938">
    <property type="entry name" value="Sfh5"/>
</dbReference>
<dbReference type="GO" id="GO:0017157">
    <property type="term" value="P:regulation of exocytosis"/>
    <property type="evidence" value="ECO:0007669"/>
    <property type="project" value="TreeGrafter"/>
</dbReference>
<evidence type="ECO:0000256" key="16">
    <source>
        <dbReference type="RuleBase" id="RU367059"/>
    </source>
</evidence>
<evidence type="ECO:0000256" key="17">
    <source>
        <dbReference type="SAM" id="MobiDB-lite"/>
    </source>
</evidence>
<evidence type="ECO:0000256" key="14">
    <source>
        <dbReference type="ARBA" id="ARBA00024146"/>
    </source>
</evidence>
<evidence type="ECO:0000256" key="11">
    <source>
        <dbReference type="ARBA" id="ARBA00023004"/>
    </source>
</evidence>
<dbReference type="InterPro" id="IPR001251">
    <property type="entry name" value="CRAL-TRIO_dom"/>
</dbReference>
<dbReference type="GO" id="GO:0043001">
    <property type="term" value="P:Golgi to plasma membrane protein transport"/>
    <property type="evidence" value="ECO:0007669"/>
    <property type="project" value="TreeGrafter"/>
</dbReference>
<dbReference type="PANTHER" id="PTHR47669">
    <property type="entry name" value="PHOSPHATIDYLINOSITOL TRANSFER PROTEIN SFH5"/>
    <property type="match status" value="1"/>
</dbReference>
<evidence type="ECO:0000256" key="3">
    <source>
        <dbReference type="ARBA" id="ARBA00006667"/>
    </source>
</evidence>
<feature type="domain" description="CRAL-TRIO" evidence="18">
    <location>
        <begin position="137"/>
        <end position="261"/>
    </location>
</feature>
<evidence type="ECO:0000256" key="9">
    <source>
        <dbReference type="ARBA" id="ARBA00022824"/>
    </source>
</evidence>
<dbReference type="KEGG" id="slb:AWJ20_5118"/>
<evidence type="ECO:0000256" key="7">
    <source>
        <dbReference type="ARBA" id="ARBA00022617"/>
    </source>
</evidence>
<evidence type="ECO:0000256" key="2">
    <source>
        <dbReference type="ARBA" id="ARBA00004406"/>
    </source>
</evidence>
<dbReference type="GO" id="GO:0032541">
    <property type="term" value="C:cortical endoplasmic reticulum"/>
    <property type="evidence" value="ECO:0007669"/>
    <property type="project" value="TreeGrafter"/>
</dbReference>
<keyword evidence="12 16" id="KW-0445">Lipid transport</keyword>
<evidence type="ECO:0000256" key="12">
    <source>
        <dbReference type="ARBA" id="ARBA00023055"/>
    </source>
</evidence>
<evidence type="ECO:0000313" key="20">
    <source>
        <dbReference type="Proteomes" id="UP000189580"/>
    </source>
</evidence>
<feature type="compositionally biased region" description="Low complexity" evidence="17">
    <location>
        <begin position="281"/>
        <end position="300"/>
    </location>
</feature>
<keyword evidence="9 16" id="KW-0256">Endoplasmic reticulum</keyword>